<organism evidence="1 2">
    <name type="scientific">Methanofollis fontis</name>
    <dbReference type="NCBI Taxonomy" id="2052832"/>
    <lineage>
        <taxon>Archaea</taxon>
        <taxon>Methanobacteriati</taxon>
        <taxon>Methanobacteriota</taxon>
        <taxon>Stenosarchaea group</taxon>
        <taxon>Methanomicrobia</taxon>
        <taxon>Methanomicrobiales</taxon>
        <taxon>Methanomicrobiaceae</taxon>
        <taxon>Methanofollis</taxon>
    </lineage>
</organism>
<dbReference type="AlphaFoldDB" id="A0A483CRS1"/>
<keyword evidence="2" id="KW-1185">Reference proteome</keyword>
<proteinExistence type="predicted"/>
<dbReference type="Proteomes" id="UP000292580">
    <property type="component" value="Unassembled WGS sequence"/>
</dbReference>
<evidence type="ECO:0000313" key="1">
    <source>
        <dbReference type="EMBL" id="TAJ45843.1"/>
    </source>
</evidence>
<sequence>MTPRYEREPARRVFAAELREATHHFKDGEDEKSPTYVLLPTGERCNRVFFVGSMTQKEKRGEQNIFYSVRVVDPTGTFYVTASSYQGEAMTQVSRIDPPAFVAVVGKPNVYDAPDGRVFVSIRAESVTVVDREMRDCWVLDAAEETVRRIDALETPEDDEEDQVKKDDRKKAQERYRVDLAAYRQMVYDALAQIDM</sequence>
<reference evidence="1 2" key="1">
    <citation type="submission" date="2017-11" db="EMBL/GenBank/DDBJ databases">
        <title>Isolation and Characterization of Methanofollis Species from Methane Seep Offshore SW Taiwan.</title>
        <authorList>
            <person name="Teng N.-H."/>
            <person name="Lai M.-C."/>
            <person name="Chen S.-C."/>
        </authorList>
    </citation>
    <scope>NUCLEOTIDE SEQUENCE [LARGE SCALE GENOMIC DNA]</scope>
    <source>
        <strain evidence="1 2">FWC-SCC2</strain>
    </source>
</reference>
<dbReference type="EMBL" id="PGCL01000001">
    <property type="protein sequence ID" value="TAJ45843.1"/>
    <property type="molecule type" value="Genomic_DNA"/>
</dbReference>
<evidence type="ECO:0000313" key="2">
    <source>
        <dbReference type="Proteomes" id="UP000292580"/>
    </source>
</evidence>
<protein>
    <submittedName>
        <fullName evidence="1">Nucleic acid-binding protein</fullName>
    </submittedName>
</protein>
<gene>
    <name evidence="1" type="ORF">CUJ86_01095</name>
</gene>
<accession>A0A483CRS1</accession>
<comment type="caution">
    <text evidence="1">The sequence shown here is derived from an EMBL/GenBank/DDBJ whole genome shotgun (WGS) entry which is preliminary data.</text>
</comment>
<name>A0A483CRS1_9EURY</name>